<dbReference type="PANTHER" id="PTHR31503:SF22">
    <property type="entry name" value="VACUOLAR CALCIUM ION TRANSPORTER"/>
    <property type="match status" value="1"/>
</dbReference>
<dbReference type="InterPro" id="IPR004713">
    <property type="entry name" value="CaH_exchang"/>
</dbReference>
<organism evidence="3 4">
    <name type="scientific">Gigaspora rosea</name>
    <dbReference type="NCBI Taxonomy" id="44941"/>
    <lineage>
        <taxon>Eukaryota</taxon>
        <taxon>Fungi</taxon>
        <taxon>Fungi incertae sedis</taxon>
        <taxon>Mucoromycota</taxon>
        <taxon>Glomeromycotina</taxon>
        <taxon>Glomeromycetes</taxon>
        <taxon>Diversisporales</taxon>
        <taxon>Gigasporaceae</taxon>
        <taxon>Gigaspora</taxon>
    </lineage>
</organism>
<dbReference type="AlphaFoldDB" id="A0A397V6V3"/>
<dbReference type="GO" id="GO:0006874">
    <property type="term" value="P:intracellular calcium ion homeostasis"/>
    <property type="evidence" value="ECO:0007669"/>
    <property type="project" value="TreeGrafter"/>
</dbReference>
<feature type="non-terminal residue" evidence="3">
    <location>
        <position position="1"/>
    </location>
</feature>
<dbReference type="OrthoDB" id="1699231at2759"/>
<dbReference type="GO" id="GO:0000329">
    <property type="term" value="C:fungal-type vacuole membrane"/>
    <property type="evidence" value="ECO:0007669"/>
    <property type="project" value="TreeGrafter"/>
</dbReference>
<feature type="transmembrane region" description="Helical" evidence="2">
    <location>
        <begin position="12"/>
        <end position="28"/>
    </location>
</feature>
<dbReference type="GO" id="GO:0015369">
    <property type="term" value="F:calcium:proton antiporter activity"/>
    <property type="evidence" value="ECO:0007669"/>
    <property type="project" value="TreeGrafter"/>
</dbReference>
<keyword evidence="1" id="KW-0406">Ion transport</keyword>
<feature type="transmembrane region" description="Helical" evidence="2">
    <location>
        <begin position="34"/>
        <end position="52"/>
    </location>
</feature>
<evidence type="ECO:0000256" key="1">
    <source>
        <dbReference type="ARBA" id="ARBA00023065"/>
    </source>
</evidence>
<name>A0A397V6V3_9GLOM</name>
<keyword evidence="2" id="KW-0812">Transmembrane</keyword>
<dbReference type="PANTHER" id="PTHR31503">
    <property type="entry name" value="VACUOLAR CALCIUM ION TRANSPORTER"/>
    <property type="match status" value="1"/>
</dbReference>
<accession>A0A397V6V3</accession>
<protein>
    <submittedName>
        <fullName evidence="3">Uncharacterized protein</fullName>
    </submittedName>
</protein>
<comment type="caution">
    <text evidence="3">The sequence shown here is derived from an EMBL/GenBank/DDBJ whole genome shotgun (WGS) entry which is preliminary data.</text>
</comment>
<gene>
    <name evidence="3" type="ORF">C2G38_1971387</name>
</gene>
<dbReference type="EMBL" id="QKWP01000729">
    <property type="protein sequence ID" value="RIB15663.1"/>
    <property type="molecule type" value="Genomic_DNA"/>
</dbReference>
<keyword evidence="4" id="KW-1185">Reference proteome</keyword>
<keyword evidence="2" id="KW-0472">Membrane</keyword>
<keyword evidence="2" id="KW-1133">Transmembrane helix</keyword>
<evidence type="ECO:0000313" key="3">
    <source>
        <dbReference type="EMBL" id="RIB15663.1"/>
    </source>
</evidence>
<feature type="transmembrane region" description="Helical" evidence="2">
    <location>
        <begin position="64"/>
        <end position="86"/>
    </location>
</feature>
<proteinExistence type="predicted"/>
<evidence type="ECO:0000256" key="2">
    <source>
        <dbReference type="SAM" id="Phobius"/>
    </source>
</evidence>
<sequence>QSLKVILFSSKINILLLFVPIGFIVNFLNLNKVIIFVMNFFAIIPLAKLFGFATKELSCRVGQVLAALLNVTFGNAVELIISIIALTKEQIRIVQVLVLRSIF</sequence>
<reference evidence="3 4" key="1">
    <citation type="submission" date="2018-06" db="EMBL/GenBank/DDBJ databases">
        <title>Comparative genomics reveals the genomic features of Rhizophagus irregularis, R. cerebriforme, R. diaphanum and Gigaspora rosea, and their symbiotic lifestyle signature.</title>
        <authorList>
            <person name="Morin E."/>
            <person name="San Clemente H."/>
            <person name="Chen E.C.H."/>
            <person name="De La Providencia I."/>
            <person name="Hainaut M."/>
            <person name="Kuo A."/>
            <person name="Kohler A."/>
            <person name="Murat C."/>
            <person name="Tang N."/>
            <person name="Roy S."/>
            <person name="Loubradou J."/>
            <person name="Henrissat B."/>
            <person name="Grigoriev I.V."/>
            <person name="Corradi N."/>
            <person name="Roux C."/>
            <person name="Martin F.M."/>
        </authorList>
    </citation>
    <scope>NUCLEOTIDE SEQUENCE [LARGE SCALE GENOMIC DNA]</scope>
    <source>
        <strain evidence="3 4">DAOM 194757</strain>
    </source>
</reference>
<dbReference type="STRING" id="44941.A0A397V6V3"/>
<dbReference type="Proteomes" id="UP000266673">
    <property type="component" value="Unassembled WGS sequence"/>
</dbReference>
<evidence type="ECO:0000313" key="4">
    <source>
        <dbReference type="Proteomes" id="UP000266673"/>
    </source>
</evidence>
<keyword evidence="1" id="KW-0813">Transport</keyword>